<organism evidence="1 2">
    <name type="scientific">Caldibacillus debilis</name>
    <dbReference type="NCBI Taxonomy" id="301148"/>
    <lineage>
        <taxon>Bacteria</taxon>
        <taxon>Bacillati</taxon>
        <taxon>Bacillota</taxon>
        <taxon>Bacilli</taxon>
        <taxon>Bacillales</taxon>
        <taxon>Bacillaceae</taxon>
        <taxon>Caldibacillus</taxon>
    </lineage>
</organism>
<dbReference type="AlphaFoldDB" id="A0A150MBJ9"/>
<comment type="caution">
    <text evidence="1">The sequence shown here is derived from an EMBL/GenBank/DDBJ whole genome shotgun (WGS) entry which is preliminary data.</text>
</comment>
<reference evidence="1 2" key="1">
    <citation type="submission" date="2016-01" db="EMBL/GenBank/DDBJ databases">
        <title>Draft Genome Sequences of Seven Thermophilic Sporeformers Isolated from Foods.</title>
        <authorList>
            <person name="Berendsen E.M."/>
            <person name="Wells-Bennik M.H."/>
            <person name="Krawcyk A.O."/>
            <person name="De Jong A."/>
            <person name="Holsappel S."/>
            <person name="Eijlander R.T."/>
            <person name="Kuipers O.P."/>
        </authorList>
    </citation>
    <scope>NUCLEOTIDE SEQUENCE [LARGE SCALE GENOMIC DNA]</scope>
    <source>
        <strain evidence="1 2">B4135</strain>
    </source>
</reference>
<name>A0A150MBJ9_9BACI</name>
<dbReference type="Proteomes" id="UP000075683">
    <property type="component" value="Unassembled WGS sequence"/>
</dbReference>
<proteinExistence type="predicted"/>
<accession>A0A150MBJ9</accession>
<dbReference type="EMBL" id="LQYT01000016">
    <property type="protein sequence ID" value="KYD21947.1"/>
    <property type="molecule type" value="Genomic_DNA"/>
</dbReference>
<dbReference type="STRING" id="301148.B4135_1573"/>
<sequence length="129" mass="14659">MKGQKRRGFPLPRKDLSLHYTVPQASCRWRFFSIRPDFHPVKKFLRPAPGAAPRESAACRDKLLPFFKDRSRFSGKPVPCRKISLTAAPEDEAGKRRISAEAKARMPGMPPDKTFCGCILIPEGHQEKR</sequence>
<gene>
    <name evidence="1" type="ORF">B4135_1573</name>
</gene>
<evidence type="ECO:0000313" key="2">
    <source>
        <dbReference type="Proteomes" id="UP000075683"/>
    </source>
</evidence>
<evidence type="ECO:0000313" key="1">
    <source>
        <dbReference type="EMBL" id="KYD21947.1"/>
    </source>
</evidence>
<protein>
    <submittedName>
        <fullName evidence="1">Uncharacterized protein</fullName>
    </submittedName>
</protein>